<dbReference type="EMBL" id="JAHUTJ010062972">
    <property type="protein sequence ID" value="MED6289037.1"/>
    <property type="molecule type" value="Genomic_DNA"/>
</dbReference>
<reference evidence="3 4" key="1">
    <citation type="submission" date="2021-06" db="EMBL/GenBank/DDBJ databases">
        <authorList>
            <person name="Palmer J.M."/>
        </authorList>
    </citation>
    <scope>NUCLEOTIDE SEQUENCE [LARGE SCALE GENOMIC DNA]</scope>
    <source>
        <strain evidence="3 4">CL_MEX2019</strain>
        <tissue evidence="3">Muscle</tissue>
    </source>
</reference>
<evidence type="ECO:0000313" key="4">
    <source>
        <dbReference type="Proteomes" id="UP001352852"/>
    </source>
</evidence>
<sequence length="180" mass="19757">MSAQDSKGEQSIYWFRRTASQPELMYTSERRCTGLSDGTLYSINCTSNLELNPVKSSDAGTYHCALASGGAVVFGEGTKVEIIVPPPLLVYCLSVALILSILGLLVLSFLRYKLKSKLCSSYKGSGKHMMCSEALNATQENATEGLHYAALNLKRVVEGQRQEENVDSACVYSRVRSRKE</sequence>
<dbReference type="InterPro" id="IPR013106">
    <property type="entry name" value="Ig_V-set"/>
</dbReference>
<dbReference type="InterPro" id="IPR036179">
    <property type="entry name" value="Ig-like_dom_sf"/>
</dbReference>
<gene>
    <name evidence="3" type="ORF">CHARACLAT_032187</name>
</gene>
<dbReference type="InterPro" id="IPR013783">
    <property type="entry name" value="Ig-like_fold"/>
</dbReference>
<organism evidence="3 4">
    <name type="scientific">Characodon lateralis</name>
    <dbReference type="NCBI Taxonomy" id="208331"/>
    <lineage>
        <taxon>Eukaryota</taxon>
        <taxon>Metazoa</taxon>
        <taxon>Chordata</taxon>
        <taxon>Craniata</taxon>
        <taxon>Vertebrata</taxon>
        <taxon>Euteleostomi</taxon>
        <taxon>Actinopterygii</taxon>
        <taxon>Neopterygii</taxon>
        <taxon>Teleostei</taxon>
        <taxon>Neoteleostei</taxon>
        <taxon>Acanthomorphata</taxon>
        <taxon>Ovalentaria</taxon>
        <taxon>Atherinomorphae</taxon>
        <taxon>Cyprinodontiformes</taxon>
        <taxon>Goodeidae</taxon>
        <taxon>Characodon</taxon>
    </lineage>
</organism>
<protein>
    <recommendedName>
        <fullName evidence="2">Ig-like domain-containing protein</fullName>
    </recommendedName>
</protein>
<keyword evidence="1" id="KW-0812">Transmembrane</keyword>
<proteinExistence type="predicted"/>
<name>A0ABU7EP76_9TELE</name>
<evidence type="ECO:0000313" key="3">
    <source>
        <dbReference type="EMBL" id="MED6289037.1"/>
    </source>
</evidence>
<feature type="domain" description="Ig-like" evidence="2">
    <location>
        <begin position="1"/>
        <end position="81"/>
    </location>
</feature>
<accession>A0ABU7EP76</accession>
<evidence type="ECO:0000256" key="1">
    <source>
        <dbReference type="SAM" id="Phobius"/>
    </source>
</evidence>
<dbReference type="Pfam" id="PF07686">
    <property type="entry name" value="V-set"/>
    <property type="match status" value="1"/>
</dbReference>
<keyword evidence="1" id="KW-0472">Membrane</keyword>
<keyword evidence="4" id="KW-1185">Reference proteome</keyword>
<dbReference type="SUPFAM" id="SSF48726">
    <property type="entry name" value="Immunoglobulin"/>
    <property type="match status" value="1"/>
</dbReference>
<comment type="caution">
    <text evidence="3">The sequence shown here is derived from an EMBL/GenBank/DDBJ whole genome shotgun (WGS) entry which is preliminary data.</text>
</comment>
<dbReference type="PROSITE" id="PS50835">
    <property type="entry name" value="IG_LIKE"/>
    <property type="match status" value="1"/>
</dbReference>
<dbReference type="InterPro" id="IPR007110">
    <property type="entry name" value="Ig-like_dom"/>
</dbReference>
<keyword evidence="1" id="KW-1133">Transmembrane helix</keyword>
<dbReference type="CDD" id="cd00099">
    <property type="entry name" value="IgV"/>
    <property type="match status" value="1"/>
</dbReference>
<dbReference type="Gene3D" id="2.60.40.10">
    <property type="entry name" value="Immunoglobulins"/>
    <property type="match status" value="1"/>
</dbReference>
<evidence type="ECO:0000259" key="2">
    <source>
        <dbReference type="PROSITE" id="PS50835"/>
    </source>
</evidence>
<feature type="transmembrane region" description="Helical" evidence="1">
    <location>
        <begin position="88"/>
        <end position="110"/>
    </location>
</feature>
<dbReference type="Proteomes" id="UP001352852">
    <property type="component" value="Unassembled WGS sequence"/>
</dbReference>